<dbReference type="AlphaFoldDB" id="A0A024S748"/>
<name>A0A024S748_HYPJR</name>
<feature type="transmembrane region" description="Helical" evidence="2">
    <location>
        <begin position="23"/>
        <end position="44"/>
    </location>
</feature>
<sequence length="258" mass="28668">MFKATFRLWTCRVPQQMSVWHELFHLVYIIIMILPVIVFISISLPSPKPTTFSHITTSHTHHPTVFTTTTQHTHSTHTPTPAPPLPNTDPTSSSLNPSPLSKMPSSPPTRPTNPTPYSIRNLVPAPLFSTQPSSSTASVAPLRLTTKPDSSLPSSSNNRSLPNINHYHRISIHPAHGSTPAKVQYWIAADHVLGDRLKETNVPRGHWAQLVQLAKTACDEWQQGLRDEKVRVIITALYCPDGDGEVEMAVETHLLNEE</sequence>
<dbReference type="KEGG" id="trr:M419DRAFT_81519"/>
<dbReference type="OrthoDB" id="4898963at2759"/>
<evidence type="ECO:0000313" key="3">
    <source>
        <dbReference type="EMBL" id="ETS01164.1"/>
    </source>
</evidence>
<feature type="compositionally biased region" description="Low complexity" evidence="1">
    <location>
        <begin position="88"/>
        <end position="104"/>
    </location>
</feature>
<keyword evidence="2" id="KW-1133">Transmembrane helix</keyword>
<evidence type="ECO:0000256" key="2">
    <source>
        <dbReference type="SAM" id="Phobius"/>
    </source>
</evidence>
<protein>
    <submittedName>
        <fullName evidence="3">Uncharacterized protein</fullName>
    </submittedName>
</protein>
<gene>
    <name evidence="3" type="ORF">M419DRAFT_81519</name>
</gene>
<feature type="region of interest" description="Disordered" evidence="1">
    <location>
        <begin position="66"/>
        <end position="121"/>
    </location>
</feature>
<evidence type="ECO:0000256" key="1">
    <source>
        <dbReference type="SAM" id="MobiDB-lite"/>
    </source>
</evidence>
<reference evidence="4" key="1">
    <citation type="journal article" date="2013" name="Ind. Biotechnol.">
        <title>Comparative genomics analysis of Trichoderma reesei strains.</title>
        <authorList>
            <person name="Koike H."/>
            <person name="Aerts A."/>
            <person name="LaButti K."/>
            <person name="Grigoriev I.V."/>
            <person name="Baker S.E."/>
        </authorList>
    </citation>
    <scope>NUCLEOTIDE SEQUENCE [LARGE SCALE GENOMIC DNA]</scope>
    <source>
        <strain evidence="4">ATCC 56765 / BCRC 32924 / NRRL 11460 / Rut C-30</strain>
    </source>
</reference>
<organism evidence="3 4">
    <name type="scientific">Hypocrea jecorina (strain ATCC 56765 / BCRC 32924 / NRRL 11460 / Rut C-30)</name>
    <name type="common">Trichoderma reesei</name>
    <dbReference type="NCBI Taxonomy" id="1344414"/>
    <lineage>
        <taxon>Eukaryota</taxon>
        <taxon>Fungi</taxon>
        <taxon>Dikarya</taxon>
        <taxon>Ascomycota</taxon>
        <taxon>Pezizomycotina</taxon>
        <taxon>Sordariomycetes</taxon>
        <taxon>Hypocreomycetidae</taxon>
        <taxon>Hypocreales</taxon>
        <taxon>Hypocreaceae</taxon>
        <taxon>Trichoderma</taxon>
    </lineage>
</organism>
<proteinExistence type="predicted"/>
<feature type="compositionally biased region" description="Pro residues" evidence="1">
    <location>
        <begin position="105"/>
        <end position="114"/>
    </location>
</feature>
<keyword evidence="2" id="KW-0812">Transmembrane</keyword>
<feature type="compositionally biased region" description="Low complexity" evidence="1">
    <location>
        <begin position="66"/>
        <end position="79"/>
    </location>
</feature>
<dbReference type="EMBL" id="KI911149">
    <property type="protein sequence ID" value="ETS01164.1"/>
    <property type="molecule type" value="Genomic_DNA"/>
</dbReference>
<evidence type="ECO:0000313" key="4">
    <source>
        <dbReference type="Proteomes" id="UP000024376"/>
    </source>
</evidence>
<keyword evidence="2" id="KW-0472">Membrane</keyword>
<dbReference type="Proteomes" id="UP000024376">
    <property type="component" value="Unassembled WGS sequence"/>
</dbReference>
<dbReference type="HOGENOM" id="CLU_1077919_0_0_1"/>
<accession>A0A024S748</accession>